<proteinExistence type="predicted"/>
<gene>
    <name evidence="3" type="ORF">EHYA_04652</name>
</gene>
<feature type="domain" description="Transcription regulator PadR N-terminal" evidence="2">
    <location>
        <begin position="14"/>
        <end position="81"/>
    </location>
</feature>
<dbReference type="InterPro" id="IPR036388">
    <property type="entry name" value="WH-like_DNA-bd_sf"/>
</dbReference>
<comment type="caution">
    <text evidence="3">The sequence shown here is derived from an EMBL/GenBank/DDBJ whole genome shotgun (WGS) entry which is preliminary data.</text>
</comment>
<keyword evidence="4" id="KW-1185">Reference proteome</keyword>
<name>A0A401YQY3_9ACTN</name>
<dbReference type="Proteomes" id="UP000286931">
    <property type="component" value="Unassembled WGS sequence"/>
</dbReference>
<dbReference type="InterPro" id="IPR005149">
    <property type="entry name" value="Tscrpt_reg_PadR_N"/>
</dbReference>
<dbReference type="RefSeq" id="WP_218042985.1">
    <property type="nucleotide sequence ID" value="NZ_BIFH01000022.1"/>
</dbReference>
<feature type="compositionally biased region" description="Low complexity" evidence="1">
    <location>
        <begin position="93"/>
        <end position="106"/>
    </location>
</feature>
<dbReference type="EMBL" id="BIFH01000022">
    <property type="protein sequence ID" value="GCD96965.1"/>
    <property type="molecule type" value="Genomic_DNA"/>
</dbReference>
<evidence type="ECO:0000313" key="4">
    <source>
        <dbReference type="Proteomes" id="UP000286931"/>
    </source>
</evidence>
<organism evidence="3 4">
    <name type="scientific">Embleya hyalina</name>
    <dbReference type="NCBI Taxonomy" id="516124"/>
    <lineage>
        <taxon>Bacteria</taxon>
        <taxon>Bacillati</taxon>
        <taxon>Actinomycetota</taxon>
        <taxon>Actinomycetes</taxon>
        <taxon>Kitasatosporales</taxon>
        <taxon>Streptomycetaceae</taxon>
        <taxon>Embleya</taxon>
    </lineage>
</organism>
<reference evidence="3 4" key="1">
    <citation type="submission" date="2018-12" db="EMBL/GenBank/DDBJ databases">
        <title>Draft genome sequence of Embleya hyalina NBRC 13850T.</title>
        <authorList>
            <person name="Komaki H."/>
            <person name="Hosoyama A."/>
            <person name="Kimura A."/>
            <person name="Ichikawa N."/>
            <person name="Tamura T."/>
        </authorList>
    </citation>
    <scope>NUCLEOTIDE SEQUENCE [LARGE SCALE GENOMIC DNA]</scope>
    <source>
        <strain evidence="3 4">NBRC 13850</strain>
    </source>
</reference>
<feature type="region of interest" description="Disordered" evidence="1">
    <location>
        <begin position="81"/>
        <end position="106"/>
    </location>
</feature>
<evidence type="ECO:0000259" key="2">
    <source>
        <dbReference type="Pfam" id="PF03551"/>
    </source>
</evidence>
<accession>A0A401YQY3</accession>
<dbReference type="InterPro" id="IPR036390">
    <property type="entry name" value="WH_DNA-bd_sf"/>
</dbReference>
<evidence type="ECO:0000313" key="3">
    <source>
        <dbReference type="EMBL" id="GCD96965.1"/>
    </source>
</evidence>
<evidence type="ECO:0000256" key="1">
    <source>
        <dbReference type="SAM" id="MobiDB-lite"/>
    </source>
</evidence>
<dbReference type="Gene3D" id="1.10.10.10">
    <property type="entry name" value="Winged helix-like DNA-binding domain superfamily/Winged helix DNA-binding domain"/>
    <property type="match status" value="1"/>
</dbReference>
<dbReference type="Pfam" id="PF03551">
    <property type="entry name" value="PadR"/>
    <property type="match status" value="1"/>
</dbReference>
<dbReference type="SUPFAM" id="SSF46785">
    <property type="entry name" value="Winged helix' DNA-binding domain"/>
    <property type="match status" value="1"/>
</dbReference>
<sequence length="106" mass="11364">MTGDTARESLSSRVLRVIDERGAVHGAGVLRDLTEHGDVVTAGMVYPLLSRLEAEGLLECDRRVVEGTTRRVYRLTAVARSAAEEDRRLPTESPGGASSARSPATT</sequence>
<dbReference type="AlphaFoldDB" id="A0A401YQY3"/>
<protein>
    <submittedName>
        <fullName evidence="3">PadR family transcriptional regulator</fullName>
    </submittedName>
</protein>